<evidence type="ECO:0000313" key="12">
    <source>
        <dbReference type="Proteomes" id="UP001152798"/>
    </source>
</evidence>
<protein>
    <recommendedName>
        <fullName evidence="10">Ionotropic glutamate receptor C-terminal domain-containing protein</fullName>
    </recommendedName>
</protein>
<sequence length="365" mass="41659">MNISVYDDWGYFNEKLKVWDSGMFHALSSGEIDLGTSISRVYGQRLDVSLYFPPYLKFRTCFIFKHPSRLGKFTALVKPLTLGSWLCILSGVAISGLILWFIKSFDTVDIPPNDHDLSANLLTSLGTFCQQGLSSDSQRLPVRVLYVFQLITSLLIYMFYGAAVVGFLLLPSPKTIDTVKKLMDSPITPYAENLFYHKTHFQGNFSEKAEKAYEAIKDKKTGNERWIELMSGIQKVKLERSALYAQDTNLYRAIENSFKNSDICALAEIEIVLIWASTVIRKKSPYKELFYQGMILTHENGLLNRAIKNWQAQRPTCFAQNESPTVSLEAIVIAHIIYTLGLLLSFLLLILEIYINKMMRFSFKN</sequence>
<keyword evidence="12" id="KW-1185">Reference proteome</keyword>
<dbReference type="Gene3D" id="1.10.287.70">
    <property type="match status" value="1"/>
</dbReference>
<name>A0A9P0MUF4_NEZVI</name>
<dbReference type="GO" id="GO:0005886">
    <property type="term" value="C:plasma membrane"/>
    <property type="evidence" value="ECO:0007669"/>
    <property type="project" value="UniProtKB-SubCell"/>
</dbReference>
<dbReference type="GO" id="GO:0050906">
    <property type="term" value="P:detection of stimulus involved in sensory perception"/>
    <property type="evidence" value="ECO:0007669"/>
    <property type="project" value="UniProtKB-ARBA"/>
</dbReference>
<dbReference type="SUPFAM" id="SSF53850">
    <property type="entry name" value="Periplasmic binding protein-like II"/>
    <property type="match status" value="1"/>
</dbReference>
<keyword evidence="4 9" id="KW-0812">Transmembrane</keyword>
<evidence type="ECO:0000256" key="7">
    <source>
        <dbReference type="ARBA" id="ARBA00023170"/>
    </source>
</evidence>
<dbReference type="InterPro" id="IPR001320">
    <property type="entry name" value="Iontro_rcpt_C"/>
</dbReference>
<feature type="transmembrane region" description="Helical" evidence="9">
    <location>
        <begin position="330"/>
        <end position="355"/>
    </location>
</feature>
<feature type="transmembrane region" description="Helical" evidence="9">
    <location>
        <begin position="82"/>
        <end position="102"/>
    </location>
</feature>
<dbReference type="Pfam" id="PF00060">
    <property type="entry name" value="Lig_chan"/>
    <property type="match status" value="1"/>
</dbReference>
<comment type="subcellular location">
    <subcellularLocation>
        <location evidence="1">Cell membrane</location>
        <topology evidence="1">Multi-pass membrane protein</topology>
    </subcellularLocation>
</comment>
<accession>A0A9P0MUF4</accession>
<evidence type="ECO:0000259" key="10">
    <source>
        <dbReference type="Pfam" id="PF00060"/>
    </source>
</evidence>
<feature type="transmembrane region" description="Helical" evidence="9">
    <location>
        <begin position="144"/>
        <end position="170"/>
    </location>
</feature>
<dbReference type="PANTHER" id="PTHR42643:SF32">
    <property type="entry name" value="IONOTROPIC RECEPTOR 31A, ISOFORM C-RELATED"/>
    <property type="match status" value="1"/>
</dbReference>
<organism evidence="11 12">
    <name type="scientific">Nezara viridula</name>
    <name type="common">Southern green stink bug</name>
    <name type="synonym">Cimex viridulus</name>
    <dbReference type="NCBI Taxonomy" id="85310"/>
    <lineage>
        <taxon>Eukaryota</taxon>
        <taxon>Metazoa</taxon>
        <taxon>Ecdysozoa</taxon>
        <taxon>Arthropoda</taxon>
        <taxon>Hexapoda</taxon>
        <taxon>Insecta</taxon>
        <taxon>Pterygota</taxon>
        <taxon>Neoptera</taxon>
        <taxon>Paraneoptera</taxon>
        <taxon>Hemiptera</taxon>
        <taxon>Heteroptera</taxon>
        <taxon>Panheteroptera</taxon>
        <taxon>Pentatomomorpha</taxon>
        <taxon>Pentatomoidea</taxon>
        <taxon>Pentatomidae</taxon>
        <taxon>Pentatominae</taxon>
        <taxon>Nezara</taxon>
    </lineage>
</organism>
<dbReference type="PANTHER" id="PTHR42643">
    <property type="entry name" value="IONOTROPIC RECEPTOR 20A-RELATED"/>
    <property type="match status" value="1"/>
</dbReference>
<evidence type="ECO:0000256" key="6">
    <source>
        <dbReference type="ARBA" id="ARBA00023136"/>
    </source>
</evidence>
<dbReference type="Proteomes" id="UP001152798">
    <property type="component" value="Chromosome 5"/>
</dbReference>
<evidence type="ECO:0000256" key="3">
    <source>
        <dbReference type="ARBA" id="ARBA00022475"/>
    </source>
</evidence>
<evidence type="ECO:0000256" key="1">
    <source>
        <dbReference type="ARBA" id="ARBA00004651"/>
    </source>
</evidence>
<dbReference type="InterPro" id="IPR052192">
    <property type="entry name" value="Insect_Ionotropic_Sensory_Rcpt"/>
</dbReference>
<dbReference type="AlphaFoldDB" id="A0A9P0MUF4"/>
<keyword evidence="6 9" id="KW-0472">Membrane</keyword>
<evidence type="ECO:0000256" key="2">
    <source>
        <dbReference type="ARBA" id="ARBA00008685"/>
    </source>
</evidence>
<evidence type="ECO:0000256" key="4">
    <source>
        <dbReference type="ARBA" id="ARBA00022692"/>
    </source>
</evidence>
<proteinExistence type="inferred from homology"/>
<keyword evidence="8" id="KW-0325">Glycoprotein</keyword>
<dbReference type="EMBL" id="OV725081">
    <property type="protein sequence ID" value="CAH1402942.1"/>
    <property type="molecule type" value="Genomic_DNA"/>
</dbReference>
<keyword evidence="3" id="KW-1003">Cell membrane</keyword>
<comment type="similarity">
    <text evidence="2">Belongs to the glutamate-gated ion channel (TC 1.A.10.1) family.</text>
</comment>
<evidence type="ECO:0000256" key="5">
    <source>
        <dbReference type="ARBA" id="ARBA00022989"/>
    </source>
</evidence>
<reference evidence="11" key="1">
    <citation type="submission" date="2022-01" db="EMBL/GenBank/DDBJ databases">
        <authorList>
            <person name="King R."/>
        </authorList>
    </citation>
    <scope>NUCLEOTIDE SEQUENCE</scope>
</reference>
<feature type="domain" description="Ionotropic glutamate receptor C-terminal" evidence="10">
    <location>
        <begin position="84"/>
        <end position="234"/>
    </location>
</feature>
<evidence type="ECO:0000256" key="9">
    <source>
        <dbReference type="SAM" id="Phobius"/>
    </source>
</evidence>
<keyword evidence="5 9" id="KW-1133">Transmembrane helix</keyword>
<evidence type="ECO:0000313" key="11">
    <source>
        <dbReference type="EMBL" id="CAH1402942.1"/>
    </source>
</evidence>
<dbReference type="GO" id="GO:0015276">
    <property type="term" value="F:ligand-gated monoatomic ion channel activity"/>
    <property type="evidence" value="ECO:0007669"/>
    <property type="project" value="InterPro"/>
</dbReference>
<dbReference type="OrthoDB" id="6622743at2759"/>
<evidence type="ECO:0000256" key="8">
    <source>
        <dbReference type="ARBA" id="ARBA00023180"/>
    </source>
</evidence>
<keyword evidence="7" id="KW-0675">Receptor</keyword>
<gene>
    <name evidence="11" type="ORF">NEZAVI_LOCUS11644</name>
</gene>